<reference evidence="2" key="1">
    <citation type="submission" date="2020-06" db="EMBL/GenBank/DDBJ databases">
        <title>A chromosome-scale genome assembly of Talaromyces rugulosus W13939.</title>
        <authorList>
            <person name="Wang B."/>
            <person name="Guo L."/>
            <person name="Ye K."/>
            <person name="Wang L."/>
        </authorList>
    </citation>
    <scope>NUCLEOTIDE SEQUENCE [LARGE SCALE GENOMIC DNA]</scope>
    <source>
        <strain evidence="2">W13939</strain>
    </source>
</reference>
<dbReference type="GeneID" id="55987838"/>
<dbReference type="Proteomes" id="UP000509510">
    <property type="component" value="Chromosome I"/>
</dbReference>
<accession>A0A7H8QH21</accession>
<keyword evidence="2" id="KW-1185">Reference proteome</keyword>
<evidence type="ECO:0000313" key="1">
    <source>
        <dbReference type="EMBL" id="QKX53247.1"/>
    </source>
</evidence>
<name>A0A7H8QH21_TALRU</name>
<evidence type="ECO:0000313" key="2">
    <source>
        <dbReference type="Proteomes" id="UP000509510"/>
    </source>
</evidence>
<dbReference type="KEGG" id="trg:TRUGW13939_00323"/>
<sequence length="219" mass="25324">MSASRKNYWLSSFNETADFPPNVRKAMDTLINVMSSEVTAEGKMISLPNAELDMVEWVIQACQYVEYMRALGSYGRRVYTIFADDYNQPTALVEKPPIAQWLQEAGKELTLMKLLTYLGQVLLECENEIYLREHYYIGQLPKEPIERIRDKVSHVLGMDILEDFEEQKHRPLKLSKDVLSIVKAFEDAGQKIEDGIPEHQTLEEAEEYANQVIAQYRPE</sequence>
<proteinExistence type="predicted"/>
<dbReference type="AlphaFoldDB" id="A0A7H8QH21"/>
<dbReference type="RefSeq" id="XP_035339426.1">
    <property type="nucleotide sequence ID" value="XM_035483533.1"/>
</dbReference>
<protein>
    <submittedName>
        <fullName evidence="1">Uncharacterized protein</fullName>
    </submittedName>
</protein>
<gene>
    <name evidence="1" type="ORF">TRUGW13939_00323</name>
</gene>
<organism evidence="1 2">
    <name type="scientific">Talaromyces rugulosus</name>
    <name type="common">Penicillium rugulosum</name>
    <dbReference type="NCBI Taxonomy" id="121627"/>
    <lineage>
        <taxon>Eukaryota</taxon>
        <taxon>Fungi</taxon>
        <taxon>Dikarya</taxon>
        <taxon>Ascomycota</taxon>
        <taxon>Pezizomycotina</taxon>
        <taxon>Eurotiomycetes</taxon>
        <taxon>Eurotiomycetidae</taxon>
        <taxon>Eurotiales</taxon>
        <taxon>Trichocomaceae</taxon>
        <taxon>Talaromyces</taxon>
        <taxon>Talaromyces sect. Islandici</taxon>
    </lineage>
</organism>
<dbReference type="EMBL" id="CP055898">
    <property type="protein sequence ID" value="QKX53247.1"/>
    <property type="molecule type" value="Genomic_DNA"/>
</dbReference>